<dbReference type="EMBL" id="BONY01000034">
    <property type="protein sequence ID" value="GIH07165.1"/>
    <property type="molecule type" value="Genomic_DNA"/>
</dbReference>
<gene>
    <name evidence="2" type="ORF">Rhe02_52320</name>
</gene>
<evidence type="ECO:0000313" key="2">
    <source>
        <dbReference type="EMBL" id="GIH07165.1"/>
    </source>
</evidence>
<dbReference type="InterPro" id="IPR028969">
    <property type="entry name" value="Imm52"/>
</dbReference>
<keyword evidence="3" id="KW-1185">Reference proteome</keyword>
<dbReference type="RefSeq" id="WP_203910972.1">
    <property type="nucleotide sequence ID" value="NZ_BONY01000034.1"/>
</dbReference>
<reference evidence="2" key="1">
    <citation type="submission" date="2021-01" db="EMBL/GenBank/DDBJ databases">
        <title>Whole genome shotgun sequence of Rhizocola hellebori NBRC 109834.</title>
        <authorList>
            <person name="Komaki H."/>
            <person name="Tamura T."/>
        </authorList>
    </citation>
    <scope>NUCLEOTIDE SEQUENCE</scope>
    <source>
        <strain evidence="2">NBRC 109834</strain>
    </source>
</reference>
<organism evidence="2 3">
    <name type="scientific">Rhizocola hellebori</name>
    <dbReference type="NCBI Taxonomy" id="1392758"/>
    <lineage>
        <taxon>Bacteria</taxon>
        <taxon>Bacillati</taxon>
        <taxon>Actinomycetota</taxon>
        <taxon>Actinomycetes</taxon>
        <taxon>Micromonosporales</taxon>
        <taxon>Micromonosporaceae</taxon>
        <taxon>Rhizocola</taxon>
    </lineage>
</organism>
<protein>
    <recommendedName>
        <fullName evidence="1">Immunity protein 52 domain-containing protein</fullName>
    </recommendedName>
</protein>
<evidence type="ECO:0000259" key="1">
    <source>
        <dbReference type="Pfam" id="PF15579"/>
    </source>
</evidence>
<evidence type="ECO:0000313" key="3">
    <source>
        <dbReference type="Proteomes" id="UP000612899"/>
    </source>
</evidence>
<comment type="caution">
    <text evidence="2">The sequence shown here is derived from an EMBL/GenBank/DDBJ whole genome shotgun (WGS) entry which is preliminary data.</text>
</comment>
<feature type="domain" description="Immunity protein 52" evidence="1">
    <location>
        <begin position="5"/>
        <end position="239"/>
    </location>
</feature>
<proteinExistence type="predicted"/>
<dbReference type="AlphaFoldDB" id="A0A8J3VI32"/>
<accession>A0A8J3VI32</accession>
<sequence>MKDNAYRIGAFWGARRENSDEIASRLLDCFSRLRRVHPMFGDWRDRWKNDKEWAAGPKTPWQLDLQSLTRLVDSRAAKLRETGFTLGGWTGGWEGDNDCSVSASMTVGNHAQHMAPNHFMLELPPPTLAPGLYEPGVLRAAAEAVVDPWQPWWANVTSSRLLDAQQPPQPRLSIRELDDYLSRPRDARTKMPTVGWLTYLDERHFDNLSITELEAVVTVHHGNHGTWLTLAGDPLSVTGEDALAAYWLVQRPFHAHPFQGVEKDPTFDFDAYRARVLGIPHASMKYVVDGYAFDGYRDGRLQYIHPQYEFGAEKGELAPAQLKAVFLPLATEQLAFARGTKILWHFPQRQVVQDVQAALAQWGIEDIHVRYLA</sequence>
<dbReference type="Proteomes" id="UP000612899">
    <property type="component" value="Unassembled WGS sequence"/>
</dbReference>
<dbReference type="Pfam" id="PF15579">
    <property type="entry name" value="Imm52"/>
    <property type="match status" value="1"/>
</dbReference>
<name>A0A8J3VI32_9ACTN</name>